<evidence type="ECO:0000313" key="3">
    <source>
        <dbReference type="EMBL" id="CEG39244.1"/>
    </source>
</evidence>
<keyword evidence="4" id="KW-1185">Reference proteome</keyword>
<accession>A0A0P1AEZ8</accession>
<feature type="chain" id="PRO_5006058624" evidence="2">
    <location>
        <begin position="25"/>
        <end position="356"/>
    </location>
</feature>
<proteinExistence type="predicted"/>
<dbReference type="EMBL" id="CCYD01000409">
    <property type="protein sequence ID" value="CEG39244.1"/>
    <property type="molecule type" value="Genomic_DNA"/>
</dbReference>
<evidence type="ECO:0000256" key="1">
    <source>
        <dbReference type="SAM" id="MobiDB-lite"/>
    </source>
</evidence>
<dbReference type="GeneID" id="36404352"/>
<protein>
    <submittedName>
        <fullName evidence="3">RxLR-like protein</fullName>
    </submittedName>
</protein>
<feature type="signal peptide" evidence="2">
    <location>
        <begin position="1"/>
        <end position="24"/>
    </location>
</feature>
<organism evidence="3 4">
    <name type="scientific">Plasmopara halstedii</name>
    <name type="common">Downy mildew of sunflower</name>
    <dbReference type="NCBI Taxonomy" id="4781"/>
    <lineage>
        <taxon>Eukaryota</taxon>
        <taxon>Sar</taxon>
        <taxon>Stramenopiles</taxon>
        <taxon>Oomycota</taxon>
        <taxon>Peronosporomycetes</taxon>
        <taxon>Peronosporales</taxon>
        <taxon>Peronosporaceae</taxon>
        <taxon>Plasmopara</taxon>
    </lineage>
</organism>
<evidence type="ECO:0000313" key="4">
    <source>
        <dbReference type="Proteomes" id="UP000054928"/>
    </source>
</evidence>
<feature type="region of interest" description="Disordered" evidence="1">
    <location>
        <begin position="33"/>
        <end position="55"/>
    </location>
</feature>
<keyword evidence="2" id="KW-0732">Signal</keyword>
<evidence type="ECO:0000256" key="2">
    <source>
        <dbReference type="SAM" id="SignalP"/>
    </source>
</evidence>
<dbReference type="RefSeq" id="XP_024575613.1">
    <property type="nucleotide sequence ID" value="XM_024724769.1"/>
</dbReference>
<dbReference type="AlphaFoldDB" id="A0A0P1AEZ8"/>
<name>A0A0P1AEZ8_PLAHL</name>
<sequence length="356" mass="40925">MRRPYFSFVLHLLYAVVLLVDVFAELSTSNQTLQSNERDASDRQLRAQDSQEQKEVIGDEERVAFRQALSPLSENLLELRLSTVPMKKISHPPKELSSREKVALWTRILGFKDKDIDYLQLKLELPQLKQASGYVNHLAEILRDNRQKGRIGLLALAEKVLLDPYGYKLRISLKTALSDPIVRAATFVASSLPKRQGDIGTLRDWIPCFMVFIKSGFTLDEVEIILKTARLDADTVAKLLLLYDPVRYNMRLEDVMDTVTKSSTHSADLRTIIDVRAAEFIAYRAQKEAVKLSLDRGQDLETYPLHEWKILLEKWVERHYTQEQVSQILQTAKLHPEGVQSLLRVYAKSQELHFLP</sequence>
<reference evidence="4" key="1">
    <citation type="submission" date="2014-09" db="EMBL/GenBank/DDBJ databases">
        <authorList>
            <person name="Sharma Rahul"/>
            <person name="Thines Marco"/>
        </authorList>
    </citation>
    <scope>NUCLEOTIDE SEQUENCE [LARGE SCALE GENOMIC DNA]</scope>
</reference>
<feature type="compositionally biased region" description="Basic and acidic residues" evidence="1">
    <location>
        <begin position="36"/>
        <end position="55"/>
    </location>
</feature>
<dbReference type="Proteomes" id="UP000054928">
    <property type="component" value="Unassembled WGS sequence"/>
</dbReference>